<evidence type="ECO:0000313" key="2">
    <source>
        <dbReference type="Proteomes" id="UP000526125"/>
    </source>
</evidence>
<reference evidence="1 2" key="1">
    <citation type="submission" date="2020-05" db="EMBL/GenBank/DDBJ databases">
        <title>Genome Sequencing of Type Strains.</title>
        <authorList>
            <person name="Lemaire J.F."/>
            <person name="Inderbitzin P."/>
            <person name="Gregorio O.A."/>
            <person name="Collins S.B."/>
            <person name="Wespe N."/>
            <person name="Knight-Connoni V."/>
        </authorList>
    </citation>
    <scope>NUCLEOTIDE SEQUENCE [LARGE SCALE GENOMIC DNA]</scope>
    <source>
        <strain evidence="1 2">LMG 21957</strain>
    </source>
</reference>
<dbReference type="RefSeq" id="WP_175394574.1">
    <property type="nucleotide sequence ID" value="NZ_JABMCB010000154.1"/>
</dbReference>
<protein>
    <submittedName>
        <fullName evidence="1">Uncharacterized protein</fullName>
    </submittedName>
</protein>
<proteinExistence type="predicted"/>
<organism evidence="1 2">
    <name type="scientific">Paenibacillus xylanilyticus</name>
    <dbReference type="NCBI Taxonomy" id="248903"/>
    <lineage>
        <taxon>Bacteria</taxon>
        <taxon>Bacillati</taxon>
        <taxon>Bacillota</taxon>
        <taxon>Bacilli</taxon>
        <taxon>Bacillales</taxon>
        <taxon>Paenibacillaceae</taxon>
        <taxon>Paenibacillus</taxon>
    </lineage>
</organism>
<comment type="caution">
    <text evidence="1">The sequence shown here is derived from an EMBL/GenBank/DDBJ whole genome shotgun (WGS) entry which is preliminary data.</text>
</comment>
<dbReference type="AlphaFoldDB" id="A0A7Y6BTU7"/>
<accession>A0A7Y6BTU7</accession>
<evidence type="ECO:0000313" key="1">
    <source>
        <dbReference type="EMBL" id="NUU74676.1"/>
    </source>
</evidence>
<name>A0A7Y6BTU7_9BACL</name>
<dbReference type="Proteomes" id="UP000526125">
    <property type="component" value="Unassembled WGS sequence"/>
</dbReference>
<dbReference type="EMBL" id="JABMCB010000154">
    <property type="protein sequence ID" value="NUU74676.1"/>
    <property type="molecule type" value="Genomic_DNA"/>
</dbReference>
<gene>
    <name evidence="1" type="ORF">HP552_05400</name>
</gene>
<keyword evidence="2" id="KW-1185">Reference proteome</keyword>
<sequence length="130" mass="14912">MQTPEKLIWLPILAFFLIFMPDMITYGQWQWKAHQITDYAVERMAASGGWTDAVEQEVFEKMEEMGINKDKWVIYHTEGVVKAPGNVGFQISSKYHLRAFAIMGDKMQAAMGDSTVLTLRANQEKSSQIY</sequence>